<dbReference type="InterPro" id="IPR006016">
    <property type="entry name" value="UspA"/>
</dbReference>
<accession>A0A931FNS7</accession>
<dbReference type="Pfam" id="PF00582">
    <property type="entry name" value="Usp"/>
    <property type="match status" value="1"/>
</dbReference>
<gene>
    <name evidence="3" type="ORF">I2H38_04615</name>
</gene>
<dbReference type="RefSeq" id="WP_196270664.1">
    <property type="nucleotide sequence ID" value="NZ_JADQDO010000002.1"/>
</dbReference>
<proteinExistence type="inferred from homology"/>
<evidence type="ECO:0000313" key="4">
    <source>
        <dbReference type="Proteomes" id="UP000599312"/>
    </source>
</evidence>
<dbReference type="AlphaFoldDB" id="A0A931FNS7"/>
<evidence type="ECO:0000259" key="2">
    <source>
        <dbReference type="Pfam" id="PF00582"/>
    </source>
</evidence>
<reference evidence="3" key="1">
    <citation type="submission" date="2020-11" db="EMBL/GenBank/DDBJ databases">
        <authorList>
            <person name="Kim M.K."/>
        </authorList>
    </citation>
    <scope>NUCLEOTIDE SEQUENCE</scope>
    <source>
        <strain evidence="3">BT350</strain>
    </source>
</reference>
<dbReference type="Proteomes" id="UP000599312">
    <property type="component" value="Unassembled WGS sequence"/>
</dbReference>
<dbReference type="InterPro" id="IPR006015">
    <property type="entry name" value="Universal_stress_UspA"/>
</dbReference>
<feature type="domain" description="UspA" evidence="2">
    <location>
        <begin position="157"/>
        <end position="281"/>
    </location>
</feature>
<name>A0A931FNS7_9HYPH</name>
<dbReference type="EMBL" id="JADQDO010000002">
    <property type="protein sequence ID" value="MBF9232657.1"/>
    <property type="molecule type" value="Genomic_DNA"/>
</dbReference>
<evidence type="ECO:0000256" key="1">
    <source>
        <dbReference type="ARBA" id="ARBA00008791"/>
    </source>
</evidence>
<evidence type="ECO:0000313" key="3">
    <source>
        <dbReference type="EMBL" id="MBF9232657.1"/>
    </source>
</evidence>
<dbReference type="PANTHER" id="PTHR46268">
    <property type="entry name" value="STRESS RESPONSE PROTEIN NHAX"/>
    <property type="match status" value="1"/>
</dbReference>
<dbReference type="CDD" id="cd00293">
    <property type="entry name" value="USP-like"/>
    <property type="match status" value="1"/>
</dbReference>
<dbReference type="SUPFAM" id="SSF52402">
    <property type="entry name" value="Adenine nucleotide alpha hydrolases-like"/>
    <property type="match status" value="2"/>
</dbReference>
<comment type="similarity">
    <text evidence="1">Belongs to the universal stress protein A family.</text>
</comment>
<dbReference type="PANTHER" id="PTHR46268:SF15">
    <property type="entry name" value="UNIVERSAL STRESS PROTEIN HP_0031"/>
    <property type="match status" value="1"/>
</dbReference>
<protein>
    <submittedName>
        <fullName evidence="3">Universal stress protein</fullName>
    </submittedName>
</protein>
<organism evidence="3 4">
    <name type="scientific">Microvirga alba</name>
    <dbReference type="NCBI Taxonomy" id="2791025"/>
    <lineage>
        <taxon>Bacteria</taxon>
        <taxon>Pseudomonadati</taxon>
        <taxon>Pseudomonadota</taxon>
        <taxon>Alphaproteobacteria</taxon>
        <taxon>Hyphomicrobiales</taxon>
        <taxon>Methylobacteriaceae</taxon>
        <taxon>Microvirga</taxon>
    </lineage>
</organism>
<comment type="caution">
    <text evidence="3">The sequence shown here is derived from an EMBL/GenBank/DDBJ whole genome shotgun (WGS) entry which is preliminary data.</text>
</comment>
<keyword evidence="4" id="KW-1185">Reference proteome</keyword>
<dbReference type="Gene3D" id="3.40.50.12370">
    <property type="match status" value="1"/>
</dbReference>
<sequence length="282" mass="31283">MIKDVLVHLDGTPEDEERLQFSEMIASTSQAHITGLFTNPLPDYAGMVSMDGGAAAAGVLAALEDEARRQGDLVEQRLAERFSRLAVPNEIRRVDETRGMLTDTVARETRWTDLFVMSRPYRENHAARWDDLFEAALFESGRGVVVVPPKWRSTDSIRRVLVCWRDSREASHALAEALPLIEGAVRTAILVVDPEQDETGQRIDPVADIARYLDHHGTQVEANIVESDGRGVSDVILDQARRLSADLIVMGGYGHSRAREWIIGGATQEMLGTSEFPILMAH</sequence>
<dbReference type="PRINTS" id="PR01438">
    <property type="entry name" value="UNVRSLSTRESS"/>
</dbReference>